<dbReference type="Pfam" id="PF03389">
    <property type="entry name" value="MobA_MobL"/>
    <property type="match status" value="1"/>
</dbReference>
<keyword evidence="3" id="KW-0175">Coiled coil</keyword>
<evidence type="ECO:0000259" key="4">
    <source>
        <dbReference type="Pfam" id="PF03389"/>
    </source>
</evidence>
<evidence type="ECO:0000256" key="2">
    <source>
        <dbReference type="ARBA" id="ARBA00022971"/>
    </source>
</evidence>
<protein>
    <recommendedName>
        <fullName evidence="4">MobA/MobL protein domain-containing protein</fullName>
    </recommendedName>
</protein>
<feature type="domain" description="MobA/MobL protein" evidence="4">
    <location>
        <begin position="17"/>
        <end position="286"/>
    </location>
</feature>
<dbReference type="Gene3D" id="3.30.930.30">
    <property type="match status" value="1"/>
</dbReference>
<evidence type="ECO:0000313" key="5">
    <source>
        <dbReference type="EMBL" id="BCK80641.1"/>
    </source>
</evidence>
<dbReference type="EMBL" id="AP023418">
    <property type="protein sequence ID" value="BCK80641.1"/>
    <property type="molecule type" value="Genomic_DNA"/>
</dbReference>
<gene>
    <name evidence="5" type="ORF">MM50RIKEN_04040</name>
</gene>
<comment type="similarity">
    <text evidence="1">Belongs to the MobA/MobL family.</text>
</comment>
<dbReference type="KEGG" id="vcop:MM50RIKEN_04040"/>
<dbReference type="Proteomes" id="UP000681035">
    <property type="component" value="Chromosome"/>
</dbReference>
<dbReference type="NCBIfam" id="NF041496">
    <property type="entry name" value="MobQ"/>
    <property type="match status" value="1"/>
</dbReference>
<name>A0A810Q5C7_9FIRM</name>
<reference evidence="5" key="1">
    <citation type="submission" date="2020-09" db="EMBL/GenBank/DDBJ databases">
        <title>New species isolated from human feces.</title>
        <authorList>
            <person name="Kitahara M."/>
            <person name="Shigeno Y."/>
            <person name="Shime M."/>
            <person name="Matsumoto Y."/>
            <person name="Nakamura S."/>
            <person name="Motooka D."/>
            <person name="Fukuoka S."/>
            <person name="Nishikawa H."/>
            <person name="Benno Y."/>
        </authorList>
    </citation>
    <scope>NUCLEOTIDE SEQUENCE</scope>
    <source>
        <strain evidence="5">MM50</strain>
    </source>
</reference>
<evidence type="ECO:0000256" key="1">
    <source>
        <dbReference type="ARBA" id="ARBA00010873"/>
    </source>
</evidence>
<proteinExistence type="inferred from homology"/>
<organism evidence="5 6">
    <name type="scientific">Vescimonas coprocola</name>
    <dbReference type="NCBI Taxonomy" id="2714355"/>
    <lineage>
        <taxon>Bacteria</taxon>
        <taxon>Bacillati</taxon>
        <taxon>Bacillota</taxon>
        <taxon>Clostridia</taxon>
        <taxon>Eubacteriales</taxon>
        <taxon>Oscillospiraceae</taxon>
        <taxon>Vescimonas</taxon>
    </lineage>
</organism>
<dbReference type="InterPro" id="IPR005053">
    <property type="entry name" value="MobA_MobL"/>
</dbReference>
<accession>A0A810Q5C7</accession>
<dbReference type="AlphaFoldDB" id="A0A810Q5C7"/>
<sequence length="588" mass="66503">MAIYHLEAKVVGRGAGRSAVAASAYLSCSRLYNDYDGIQHDYTKKQGLVWQEVFLPEYAPQEWQDREKLWNAVEEVETAKDSRLAREFVVALPIELSREQQIELLQDFIREQFVSDGMCADAAIHDTDGHNPHAHILLTVRPLDERGKWQYKTEKEYLCMRNGEERGFTAAEFKSAQNDGWEKQYPYKVGKKKVYMTPSAAEAQELIRADKHPKSTPYGRQNPISERWNSEEQLVSWRVAWADVTNRYLESAGREERIDHRSNAARGLDEIPTIHEGVTAQALERKGIVSDRCELNRQIRADNALLRELKAEIKKLAALVARTVPAIAEGLEKLRSRVLIFCYQLSHIRSGKSHIQKSLAVWKPELERYTGLVQQIKKKSKERKALVAEKKELPIYHVKRHKTLAVCITELTEDLEELRSEKALLLQRFEYAEDAGAEAFRKDIATMEAGLKKLEAQEQKYSAELDKALDEYAELKAQAADFDPVELYKARQVIRPALEKAVKKAIRGHHAGEAISYCAAQRQAGSIASAWRGHRRTASATAHYAAAERTENSSAKSVQEKRALGEITSGGGIVAVAAHIIRSPAPTR</sequence>
<keyword evidence="6" id="KW-1185">Reference proteome</keyword>
<evidence type="ECO:0000256" key="3">
    <source>
        <dbReference type="SAM" id="Coils"/>
    </source>
</evidence>
<feature type="coiled-coil region" evidence="3">
    <location>
        <begin position="408"/>
        <end position="478"/>
    </location>
</feature>
<evidence type="ECO:0000313" key="6">
    <source>
        <dbReference type="Proteomes" id="UP000681035"/>
    </source>
</evidence>
<keyword evidence="2" id="KW-0184">Conjugation</keyword>